<protein>
    <submittedName>
        <fullName evidence="5">T9SS C-terminal target domain-containing protein</fullName>
    </submittedName>
</protein>
<organism evidence="5 6">
    <name type="scientific">Marixanthomonas ophiurae</name>
    <dbReference type="NCBI Taxonomy" id="387659"/>
    <lineage>
        <taxon>Bacteria</taxon>
        <taxon>Pseudomonadati</taxon>
        <taxon>Bacteroidota</taxon>
        <taxon>Flavobacteriia</taxon>
        <taxon>Flavobacteriales</taxon>
        <taxon>Flavobacteriaceae</taxon>
        <taxon>Marixanthomonas</taxon>
    </lineage>
</organism>
<dbReference type="Gene3D" id="2.60.120.200">
    <property type="match status" value="1"/>
</dbReference>
<dbReference type="InterPro" id="IPR002884">
    <property type="entry name" value="P_dom"/>
</dbReference>
<evidence type="ECO:0000313" key="6">
    <source>
        <dbReference type="Proteomes" id="UP000261082"/>
    </source>
</evidence>
<reference evidence="5 6" key="1">
    <citation type="journal article" date="2007" name="Int. J. Syst. Evol. Microbiol.">
        <title>Marixanthomonas ophiurae gen. nov., sp. nov., a marine bacterium of the family Flavobacteriaceae isolated from a deep-sea brittle star.</title>
        <authorList>
            <person name="Romanenko L.A."/>
            <person name="Uchino M."/>
            <person name="Frolova G.M."/>
            <person name="Mikhailov V.V."/>
        </authorList>
    </citation>
    <scope>NUCLEOTIDE SEQUENCE [LARGE SCALE GENOMIC DNA]</scope>
    <source>
        <strain evidence="5 6">KMM 3046</strain>
    </source>
</reference>
<dbReference type="InterPro" id="IPR026444">
    <property type="entry name" value="Secre_tail"/>
</dbReference>
<comment type="caution">
    <text evidence="5">The sequence shown here is derived from an EMBL/GenBank/DDBJ whole genome shotgun (WGS) entry which is preliminary data.</text>
</comment>
<dbReference type="SUPFAM" id="SSF49785">
    <property type="entry name" value="Galactose-binding domain-like"/>
    <property type="match status" value="1"/>
</dbReference>
<dbReference type="Gene3D" id="2.130.10.10">
    <property type="entry name" value="YVTN repeat-like/Quinoprotein amine dehydrogenase"/>
    <property type="match status" value="1"/>
</dbReference>
<evidence type="ECO:0000313" key="5">
    <source>
        <dbReference type="EMBL" id="RFN60118.1"/>
    </source>
</evidence>
<dbReference type="InterPro" id="IPR015943">
    <property type="entry name" value="WD40/YVTN_repeat-like_dom_sf"/>
</dbReference>
<dbReference type="GO" id="GO:0004252">
    <property type="term" value="F:serine-type endopeptidase activity"/>
    <property type="evidence" value="ECO:0007669"/>
    <property type="project" value="InterPro"/>
</dbReference>
<dbReference type="GO" id="GO:0006508">
    <property type="term" value="P:proteolysis"/>
    <property type="evidence" value="ECO:0007669"/>
    <property type="project" value="UniProtKB-KW"/>
</dbReference>
<dbReference type="InterPro" id="IPR008979">
    <property type="entry name" value="Galactose-bd-like_sf"/>
</dbReference>
<dbReference type="Gene3D" id="2.60.120.380">
    <property type="match status" value="2"/>
</dbReference>
<dbReference type="Proteomes" id="UP000261082">
    <property type="component" value="Unassembled WGS sequence"/>
</dbReference>
<feature type="domain" description="P/Homo B" evidence="4">
    <location>
        <begin position="518"/>
        <end position="687"/>
    </location>
</feature>
<dbReference type="NCBIfam" id="TIGR04183">
    <property type="entry name" value="Por_Secre_tail"/>
    <property type="match status" value="1"/>
</dbReference>
<proteinExistence type="predicted"/>
<dbReference type="RefSeq" id="WP_117159177.1">
    <property type="nucleotide sequence ID" value="NZ_QVID01000001.1"/>
</dbReference>
<evidence type="ECO:0000256" key="2">
    <source>
        <dbReference type="ARBA" id="ARBA00022729"/>
    </source>
</evidence>
<keyword evidence="1" id="KW-0645">Protease</keyword>
<dbReference type="EMBL" id="QVID01000001">
    <property type="protein sequence ID" value="RFN60118.1"/>
    <property type="molecule type" value="Genomic_DNA"/>
</dbReference>
<keyword evidence="3" id="KW-0378">Hydrolase</keyword>
<dbReference type="Pfam" id="PF01483">
    <property type="entry name" value="P_proprotein"/>
    <property type="match status" value="1"/>
</dbReference>
<keyword evidence="6" id="KW-1185">Reference proteome</keyword>
<dbReference type="OrthoDB" id="1412023at2"/>
<evidence type="ECO:0000259" key="4">
    <source>
        <dbReference type="PROSITE" id="PS51829"/>
    </source>
</evidence>
<dbReference type="NCBIfam" id="NF038128">
    <property type="entry name" value="choice_anch_J"/>
    <property type="match status" value="1"/>
</dbReference>
<dbReference type="AlphaFoldDB" id="A0A3E1QD92"/>
<gene>
    <name evidence="5" type="ORF">DZ858_08760</name>
</gene>
<keyword evidence="2" id="KW-0732">Signal</keyword>
<dbReference type="Pfam" id="PF18962">
    <property type="entry name" value="Por_Secre_tail"/>
    <property type="match status" value="1"/>
</dbReference>
<dbReference type="Gene3D" id="2.60.120.260">
    <property type="entry name" value="Galactose-binding domain-like"/>
    <property type="match status" value="1"/>
</dbReference>
<sequence>MKKTTLLFFVFCSIVATMEAQFIQPNSSLHGSKSVGVENEKQQTAPIKELLARLHSSENQAGLDQQQFNSAERQVLSAYLRGQNTSNRAPQATLLEEGFDDITTLPGAGFTFANASDSPGTSEWFQGNDLVFPSQTGGPTAYIGANFNSTAGSVINNFMITPVLNLENGDEITFWTRTTDVGPDLFPDRLEVRISPDGANVDPAGPSDVGSYTELLLEINPALGDDYPHGWTEFTATVSGLTGAIDTRVAFRYWVTDGGPVGSNSDYIGIDTLTIEEAGGGSGGVSTVYAKDATAICTGGDFGSFPLDGPYNLNTVNNDPVANFAGDFDGSGTLYTMDNDNLTLLTIDPATGISTTVGPLTNIVAGHGTRGLAWNEANSTMYLLSGLGDDVTLYTVDLSSGTLTEIGTTTIAGFVGIWLAIDNDGNAYMADIGLDNLYSMDLATGAATEIGPLGIDISFAQDADFDPETGILYMGAYIGGGVNQWASVDTATGAATGLGPVNADCAELTIVAIEGAGTPPPPPNCTSTAYDSTAVPFDIDGADTSTADCGNAPNEIPITVTDIGTIGDGATLENITIDIAHTFSGDLDISLVSPAGTELVLAQDLGGGTDDAYNGTMFEDGGADISGATAPFGVGPYMAVGGTFADTFDGESVSGDWIIKVCDDAGGDTGQVLQFSMSICVPPTNDECENAYALSCGDTFTGETTSDTDSGGNTAPDEFFSYTGSGDTELVTISLCGGGTDFDTVLRVYDSCDLTTIVAENDDSCGLQSEVTFVSDGSTTYLIMVEGFDVNSGNFTLDVTCEEPLENDFCEGALPIACGETITGSTDGATPDTGAPECSGVSITAPGVWYTFTDDSGLVTDYTVSLCDSDYDTKLSVYSGDCGTLVCEAGNDDSCGSDGLKSEASFQGDGNTTYYILVHGFGGATGNYSLNVDCLPVPPPNDMIANSIDVDEIGIPYTDPAVPMPAATTEGGNPTGCNIDGANGVWYNFVANEDGEATASITSPAGASVVTFFGAPDENASETDLTLVNQGTNQCLPGTSTTINTTAGQTYYVFVVNTGGTTDITIDGIGLGTEDNAIEGFSYYPNPADDMISLRAMDTIENVAIYSILGQKVMGQTIGNVSTELNISALSTGTYIMKVSVNGEIGTYKVIKR</sequence>
<accession>A0A3E1QD92</accession>
<evidence type="ECO:0000256" key="3">
    <source>
        <dbReference type="ARBA" id="ARBA00022801"/>
    </source>
</evidence>
<evidence type="ECO:0000256" key="1">
    <source>
        <dbReference type="ARBA" id="ARBA00022670"/>
    </source>
</evidence>
<dbReference type="SUPFAM" id="SSF63825">
    <property type="entry name" value="YWTD domain"/>
    <property type="match status" value="1"/>
</dbReference>
<dbReference type="PROSITE" id="PS51829">
    <property type="entry name" value="P_HOMO_B"/>
    <property type="match status" value="1"/>
</dbReference>
<name>A0A3E1QD92_9FLAO</name>